<dbReference type="InterPro" id="IPR013520">
    <property type="entry name" value="Ribonucl_H"/>
</dbReference>
<dbReference type="GO" id="GO:0003676">
    <property type="term" value="F:nucleic acid binding"/>
    <property type="evidence" value="ECO:0007669"/>
    <property type="project" value="InterPro"/>
</dbReference>
<dbReference type="InterPro" id="IPR037431">
    <property type="entry name" value="REX4_DEDDh_dom"/>
</dbReference>
<dbReference type="STRING" id="318479.A0A3P7Q0Y2"/>
<dbReference type="AlphaFoldDB" id="A0A3P7Q0Y2"/>
<dbReference type="InterPro" id="IPR036397">
    <property type="entry name" value="RNaseH_sf"/>
</dbReference>
<evidence type="ECO:0000256" key="3">
    <source>
        <dbReference type="ARBA" id="ARBA00016937"/>
    </source>
</evidence>
<dbReference type="SMART" id="SM00479">
    <property type="entry name" value="EXOIII"/>
    <property type="match status" value="1"/>
</dbReference>
<dbReference type="CDD" id="cd06144">
    <property type="entry name" value="REX4_like"/>
    <property type="match status" value="1"/>
</dbReference>
<dbReference type="PANTHER" id="PTHR12801:SF158">
    <property type="entry name" value="RNA EXONUCLEASE 4"/>
    <property type="match status" value="1"/>
</dbReference>
<evidence type="ECO:0000256" key="4">
    <source>
        <dbReference type="ARBA" id="ARBA00022722"/>
    </source>
</evidence>
<organism evidence="9 10">
    <name type="scientific">Dracunculus medinensis</name>
    <name type="common">Guinea worm</name>
    <dbReference type="NCBI Taxonomy" id="318479"/>
    <lineage>
        <taxon>Eukaryota</taxon>
        <taxon>Metazoa</taxon>
        <taxon>Ecdysozoa</taxon>
        <taxon>Nematoda</taxon>
        <taxon>Chromadorea</taxon>
        <taxon>Rhabditida</taxon>
        <taxon>Spirurina</taxon>
        <taxon>Dracunculoidea</taxon>
        <taxon>Dracunculidae</taxon>
        <taxon>Dracunculus</taxon>
    </lineage>
</organism>
<keyword evidence="6" id="KW-0269">Exonuclease</keyword>
<evidence type="ECO:0000256" key="2">
    <source>
        <dbReference type="ARBA" id="ARBA00010489"/>
    </source>
</evidence>
<dbReference type="GO" id="GO:0005634">
    <property type="term" value="C:nucleus"/>
    <property type="evidence" value="ECO:0007669"/>
    <property type="project" value="UniProtKB-SubCell"/>
</dbReference>
<sequence>MQKFAERKSVACSFKNIQKMGEKIELTKELAIDCEFVRGLAGEREISLLARVSIVNANGKCIMDKFVKPTQKVVNYCTFVSGIRPCDLINADPFDKVQCEVAKIIDGRILVGHALDNDLLVLKLTHPQKLIRDTSDYLPLQFICRNSLGRRPALKTLAKEVLGINIQQGEHNSVIDAKTTMQIYNIYKKQWEASLFLK</sequence>
<dbReference type="Gene3D" id="3.30.420.10">
    <property type="entry name" value="Ribonuclease H-like superfamily/Ribonuclease H"/>
    <property type="match status" value="1"/>
</dbReference>
<comment type="subcellular location">
    <subcellularLocation>
        <location evidence="1">Nucleus</location>
    </subcellularLocation>
</comment>
<keyword evidence="4" id="KW-0540">Nuclease</keyword>
<dbReference type="PANTHER" id="PTHR12801">
    <property type="entry name" value="RNA EXONUCLEASE REXO1 / RECO3 FAMILY MEMBER-RELATED"/>
    <property type="match status" value="1"/>
</dbReference>
<dbReference type="InterPro" id="IPR012337">
    <property type="entry name" value="RNaseH-like_sf"/>
</dbReference>
<dbReference type="OrthoDB" id="8191639at2759"/>
<dbReference type="InterPro" id="IPR047021">
    <property type="entry name" value="REXO1/3/4-like"/>
</dbReference>
<dbReference type="GO" id="GO:0006364">
    <property type="term" value="P:rRNA processing"/>
    <property type="evidence" value="ECO:0007669"/>
    <property type="project" value="InterPro"/>
</dbReference>
<comment type="similarity">
    <text evidence="2">Belongs to the REXO4 family.</text>
</comment>
<evidence type="ECO:0000313" key="10">
    <source>
        <dbReference type="Proteomes" id="UP000274756"/>
    </source>
</evidence>
<evidence type="ECO:0000256" key="7">
    <source>
        <dbReference type="ARBA" id="ARBA00023242"/>
    </source>
</evidence>
<name>A0A3P7Q0Y2_DRAME</name>
<gene>
    <name evidence="9" type="ORF">DME_LOCUS5711</name>
</gene>
<dbReference type="EMBL" id="UYYG01001153">
    <property type="protein sequence ID" value="VDN55738.1"/>
    <property type="molecule type" value="Genomic_DNA"/>
</dbReference>
<keyword evidence="10" id="KW-1185">Reference proteome</keyword>
<evidence type="ECO:0000256" key="6">
    <source>
        <dbReference type="ARBA" id="ARBA00022839"/>
    </source>
</evidence>
<dbReference type="FunFam" id="3.30.420.10:FF:000007">
    <property type="entry name" value="Interferon-stimulated exonuclease gene 20"/>
    <property type="match status" value="1"/>
</dbReference>
<dbReference type="Proteomes" id="UP000274756">
    <property type="component" value="Unassembled WGS sequence"/>
</dbReference>
<dbReference type="SUPFAM" id="SSF53098">
    <property type="entry name" value="Ribonuclease H-like"/>
    <property type="match status" value="1"/>
</dbReference>
<protein>
    <recommendedName>
        <fullName evidence="3">RNA exonuclease 4</fullName>
    </recommendedName>
</protein>
<dbReference type="GO" id="GO:0008408">
    <property type="term" value="F:3'-5' exonuclease activity"/>
    <property type="evidence" value="ECO:0007669"/>
    <property type="project" value="InterPro"/>
</dbReference>
<reference evidence="9 10" key="1">
    <citation type="submission" date="2018-11" db="EMBL/GenBank/DDBJ databases">
        <authorList>
            <consortium name="Pathogen Informatics"/>
        </authorList>
    </citation>
    <scope>NUCLEOTIDE SEQUENCE [LARGE SCALE GENOMIC DNA]</scope>
</reference>
<accession>A0A3P7Q0Y2</accession>
<keyword evidence="7" id="KW-0539">Nucleus</keyword>
<evidence type="ECO:0000259" key="8">
    <source>
        <dbReference type="SMART" id="SM00479"/>
    </source>
</evidence>
<evidence type="ECO:0000256" key="5">
    <source>
        <dbReference type="ARBA" id="ARBA00022801"/>
    </source>
</evidence>
<proteinExistence type="inferred from homology"/>
<evidence type="ECO:0000256" key="1">
    <source>
        <dbReference type="ARBA" id="ARBA00004123"/>
    </source>
</evidence>
<keyword evidence="5" id="KW-0378">Hydrolase</keyword>
<feature type="domain" description="Exonuclease" evidence="8">
    <location>
        <begin position="28"/>
        <end position="193"/>
    </location>
</feature>
<evidence type="ECO:0000313" key="9">
    <source>
        <dbReference type="EMBL" id="VDN55738.1"/>
    </source>
</evidence>
<dbReference type="Pfam" id="PF00929">
    <property type="entry name" value="RNase_T"/>
    <property type="match status" value="1"/>
</dbReference>